<proteinExistence type="predicted"/>
<keyword evidence="4" id="KW-1185">Reference proteome</keyword>
<dbReference type="OrthoDB" id="44171at2157"/>
<evidence type="ECO:0000313" key="3">
    <source>
        <dbReference type="EMBL" id="SDQ88779.1"/>
    </source>
</evidence>
<accession>A0A1H1EK03</accession>
<dbReference type="InterPro" id="IPR006121">
    <property type="entry name" value="HMA_dom"/>
</dbReference>
<reference evidence="4" key="1">
    <citation type="submission" date="2016-10" db="EMBL/GenBank/DDBJ databases">
        <authorList>
            <person name="Varghese N."/>
            <person name="Submissions S."/>
        </authorList>
    </citation>
    <scope>NUCLEOTIDE SEQUENCE [LARGE SCALE GENOMIC DNA]</scope>
    <source>
        <strain evidence="4">DSM 24767</strain>
    </source>
</reference>
<protein>
    <submittedName>
        <fullName evidence="3">Copper chaperone</fullName>
    </submittedName>
</protein>
<dbReference type="CDD" id="cd00371">
    <property type="entry name" value="HMA"/>
    <property type="match status" value="1"/>
</dbReference>
<dbReference type="Gene3D" id="3.30.70.100">
    <property type="match status" value="1"/>
</dbReference>
<evidence type="ECO:0000313" key="4">
    <source>
        <dbReference type="Proteomes" id="UP000198848"/>
    </source>
</evidence>
<dbReference type="InterPro" id="IPR036163">
    <property type="entry name" value="HMA_dom_sf"/>
</dbReference>
<dbReference type="GO" id="GO:0046872">
    <property type="term" value="F:metal ion binding"/>
    <property type="evidence" value="ECO:0007669"/>
    <property type="project" value="InterPro"/>
</dbReference>
<dbReference type="RefSeq" id="WP_090380018.1">
    <property type="nucleotide sequence ID" value="NZ_FNLC01000002.1"/>
</dbReference>
<dbReference type="STRING" id="1095778.SAMN04489842_1602"/>
<dbReference type="SUPFAM" id="SSF55008">
    <property type="entry name" value="HMA, heavy metal-associated domain"/>
    <property type="match status" value="1"/>
</dbReference>
<sequence length="69" mass="7130">MEQTTLEVEGMACGGCEETVVDALEALSGVSSATADHDSGEVRVEHDEDAVDEGTISTTIENAGYEPAV</sequence>
<dbReference type="EMBL" id="FNLC01000002">
    <property type="protein sequence ID" value="SDQ88779.1"/>
    <property type="molecule type" value="Genomic_DNA"/>
</dbReference>
<name>A0A1H1EK03_NATTX</name>
<evidence type="ECO:0000256" key="1">
    <source>
        <dbReference type="SAM" id="MobiDB-lite"/>
    </source>
</evidence>
<gene>
    <name evidence="3" type="ORF">SAMN04489842_1602</name>
</gene>
<feature type="compositionally biased region" description="Basic and acidic residues" evidence="1">
    <location>
        <begin position="35"/>
        <end position="46"/>
    </location>
</feature>
<organism evidence="3 4">
    <name type="scientific">Natronobacterium texcoconense</name>
    <dbReference type="NCBI Taxonomy" id="1095778"/>
    <lineage>
        <taxon>Archaea</taxon>
        <taxon>Methanobacteriati</taxon>
        <taxon>Methanobacteriota</taxon>
        <taxon>Stenosarchaea group</taxon>
        <taxon>Halobacteria</taxon>
        <taxon>Halobacteriales</taxon>
        <taxon>Natrialbaceae</taxon>
        <taxon>Natronobacterium</taxon>
    </lineage>
</organism>
<dbReference type="Pfam" id="PF00403">
    <property type="entry name" value="HMA"/>
    <property type="match status" value="1"/>
</dbReference>
<dbReference type="AlphaFoldDB" id="A0A1H1EK03"/>
<evidence type="ECO:0000259" key="2">
    <source>
        <dbReference type="PROSITE" id="PS50846"/>
    </source>
</evidence>
<dbReference type="Proteomes" id="UP000198848">
    <property type="component" value="Unassembled WGS sequence"/>
</dbReference>
<feature type="region of interest" description="Disordered" evidence="1">
    <location>
        <begin position="32"/>
        <end position="55"/>
    </location>
</feature>
<feature type="domain" description="HMA" evidence="2">
    <location>
        <begin position="2"/>
        <end position="68"/>
    </location>
</feature>
<dbReference type="PROSITE" id="PS50846">
    <property type="entry name" value="HMA_2"/>
    <property type="match status" value="1"/>
</dbReference>